<keyword evidence="4" id="KW-1185">Reference proteome</keyword>
<evidence type="ECO:0008006" key="5">
    <source>
        <dbReference type="Google" id="ProtNLM"/>
    </source>
</evidence>
<comment type="caution">
    <text evidence="3">The sequence shown here is derived from an EMBL/GenBank/DDBJ whole genome shotgun (WGS) entry which is preliminary data.</text>
</comment>
<sequence length="304" mass="33478">MGSISLPRAELASALVESIFYGINIILFFTAIFLLALKREKTIATLVLTILTIIIFALATAHFSVVCNYVLSFYPRANVDFSSLNRNGDPRVFGGVAIEIVNTWISDTIVIWRAWGLWNRSLKVITMPVLLWIASLAIGIANIRASSIPDSGTLAANSLRVTTTSLALPFVTNMWVVGLISYRYWIYHKEVVSVLGPQRARYRGILVLFIESGAFYCTSYAVAIAVYASGSPAILITWQILSQMTRQSIYPLQIIIFGANDSASPTAQVHNIHIATSQTTSDADSTNGRNKAHNDDWQEPKTSV</sequence>
<feature type="transmembrane region" description="Helical" evidence="2">
    <location>
        <begin position="91"/>
        <end position="112"/>
    </location>
</feature>
<feature type="compositionally biased region" description="Basic and acidic residues" evidence="1">
    <location>
        <begin position="292"/>
        <end position="304"/>
    </location>
</feature>
<name>A0A4S4KAN9_9APHY</name>
<dbReference type="Proteomes" id="UP000309038">
    <property type="component" value="Unassembled WGS sequence"/>
</dbReference>
<dbReference type="AlphaFoldDB" id="A0A4S4KAN9"/>
<gene>
    <name evidence="3" type="ORF">EW026_g6597</name>
</gene>
<organism evidence="3 4">
    <name type="scientific">Hermanssonia centrifuga</name>
    <dbReference type="NCBI Taxonomy" id="98765"/>
    <lineage>
        <taxon>Eukaryota</taxon>
        <taxon>Fungi</taxon>
        <taxon>Dikarya</taxon>
        <taxon>Basidiomycota</taxon>
        <taxon>Agaricomycotina</taxon>
        <taxon>Agaricomycetes</taxon>
        <taxon>Polyporales</taxon>
        <taxon>Meruliaceae</taxon>
        <taxon>Hermanssonia</taxon>
    </lineage>
</organism>
<evidence type="ECO:0000256" key="2">
    <source>
        <dbReference type="SAM" id="Phobius"/>
    </source>
</evidence>
<keyword evidence="2" id="KW-1133">Transmembrane helix</keyword>
<reference evidence="3 4" key="1">
    <citation type="submission" date="2019-02" db="EMBL/GenBank/DDBJ databases">
        <title>Genome sequencing of the rare red list fungi Phlebia centrifuga.</title>
        <authorList>
            <person name="Buettner E."/>
            <person name="Kellner H."/>
        </authorList>
    </citation>
    <scope>NUCLEOTIDE SEQUENCE [LARGE SCALE GENOMIC DNA]</scope>
    <source>
        <strain evidence="3 4">DSM 108282</strain>
    </source>
</reference>
<evidence type="ECO:0000313" key="3">
    <source>
        <dbReference type="EMBL" id="THG94963.1"/>
    </source>
</evidence>
<accession>A0A4S4KAN9</accession>
<proteinExistence type="predicted"/>
<feature type="transmembrane region" description="Helical" evidence="2">
    <location>
        <begin position="19"/>
        <end position="37"/>
    </location>
</feature>
<feature type="region of interest" description="Disordered" evidence="1">
    <location>
        <begin position="278"/>
        <end position="304"/>
    </location>
</feature>
<keyword evidence="2" id="KW-0812">Transmembrane</keyword>
<feature type="transmembrane region" description="Helical" evidence="2">
    <location>
        <begin position="205"/>
        <end position="228"/>
    </location>
</feature>
<feature type="transmembrane region" description="Helical" evidence="2">
    <location>
        <begin position="165"/>
        <end position="185"/>
    </location>
</feature>
<feature type="transmembrane region" description="Helical" evidence="2">
    <location>
        <begin position="44"/>
        <end position="71"/>
    </location>
</feature>
<protein>
    <recommendedName>
        <fullName evidence="5">Opsin</fullName>
    </recommendedName>
</protein>
<evidence type="ECO:0000313" key="4">
    <source>
        <dbReference type="Proteomes" id="UP000309038"/>
    </source>
</evidence>
<evidence type="ECO:0000256" key="1">
    <source>
        <dbReference type="SAM" id="MobiDB-lite"/>
    </source>
</evidence>
<keyword evidence="2" id="KW-0472">Membrane</keyword>
<feature type="transmembrane region" description="Helical" evidence="2">
    <location>
        <begin position="124"/>
        <end position="145"/>
    </location>
</feature>
<dbReference type="EMBL" id="SGPJ01000372">
    <property type="protein sequence ID" value="THG94963.1"/>
    <property type="molecule type" value="Genomic_DNA"/>
</dbReference>